<evidence type="ECO:0000256" key="1">
    <source>
        <dbReference type="SAM" id="MobiDB-lite"/>
    </source>
</evidence>
<evidence type="ECO:0000313" key="3">
    <source>
        <dbReference type="Proteomes" id="UP000005018"/>
    </source>
</evidence>
<dbReference type="GeneID" id="14541571"/>
<dbReference type="RefSeq" id="XP_003870773.1">
    <property type="nucleotide sequence ID" value="XM_003870724.1"/>
</dbReference>
<dbReference type="SUPFAM" id="SSF56808">
    <property type="entry name" value="Ribosomal protein L1"/>
    <property type="match status" value="1"/>
</dbReference>
<gene>
    <name evidence="2" type="ORF">CORT_0F04210</name>
</gene>
<dbReference type="eggNOG" id="KOG1685">
    <property type="taxonomic scope" value="Eukaryota"/>
</dbReference>
<feature type="compositionally biased region" description="Basic and acidic residues" evidence="1">
    <location>
        <begin position="34"/>
        <end position="54"/>
    </location>
</feature>
<feature type="compositionally biased region" description="Basic residues" evidence="1">
    <location>
        <begin position="16"/>
        <end position="25"/>
    </location>
</feature>
<dbReference type="InterPro" id="IPR023674">
    <property type="entry name" value="Ribosomal_uL1-like"/>
</dbReference>
<dbReference type="AlphaFoldDB" id="H8X9H9"/>
<feature type="region of interest" description="Disordered" evidence="1">
    <location>
        <begin position="1"/>
        <end position="61"/>
    </location>
</feature>
<dbReference type="OrthoDB" id="10251727at2759"/>
<name>H8X9H9_CANO9</name>
<dbReference type="HOGENOM" id="CLU_049748_1_0_1"/>
<feature type="region of interest" description="Disordered" evidence="1">
    <location>
        <begin position="79"/>
        <end position="100"/>
    </location>
</feature>
<dbReference type="CDD" id="cd00403">
    <property type="entry name" value="Ribosomal_L1"/>
    <property type="match status" value="1"/>
</dbReference>
<dbReference type="InterPro" id="IPR028364">
    <property type="entry name" value="Ribosomal_uL1/biogenesis"/>
</dbReference>
<dbReference type="EMBL" id="HE681724">
    <property type="protein sequence ID" value="CCG24645.1"/>
    <property type="molecule type" value="Genomic_DNA"/>
</dbReference>
<dbReference type="Pfam" id="PF00687">
    <property type="entry name" value="Ribosomal_L1"/>
    <property type="match status" value="1"/>
</dbReference>
<dbReference type="InterPro" id="IPR016095">
    <property type="entry name" value="Ribosomal_uL1_3-a/b-sand"/>
</dbReference>
<dbReference type="Gene3D" id="3.40.50.790">
    <property type="match status" value="1"/>
</dbReference>
<keyword evidence="3" id="KW-1185">Reference proteome</keyword>
<reference evidence="2 3" key="1">
    <citation type="journal article" date="2012" name="PLoS ONE">
        <title>Sequence and analysis of the genome of the pathogenic yeast Candida orthopsilosis.</title>
        <authorList>
            <person name="Riccombeni A."/>
            <person name="Vidanes G."/>
            <person name="Proux-Wera E."/>
            <person name="Wolfe K.H."/>
            <person name="Butler G."/>
        </authorList>
    </citation>
    <scope>NUCLEOTIDE SEQUENCE [LARGE SCALE GENOMIC DNA]</scope>
    <source>
        <strain evidence="2 3">Co 90-125</strain>
    </source>
</reference>
<evidence type="ECO:0000313" key="2">
    <source>
        <dbReference type="EMBL" id="CCG24645.1"/>
    </source>
</evidence>
<dbReference type="Proteomes" id="UP000005018">
    <property type="component" value="Chromosome 6"/>
</dbReference>
<sequence length="377" mass="41933">MARTRSKGPASPVANKAKHPSKVAKPKSSTKLATKKDSKLKADVKEAAPVESKQDAQSSVISNKITNKAISELKSFISREKSKREEEASQNPSSKSQLFDDDFDDSTLTLIVESKKFFSSKPQFKPKTIKLSKSINDGSLKSCLIIRDQLVKSDQEIEKIEDANLPTISQILPLQSIKTEYKPFEKRRELQSSYDLFFVDDAVLNTLPNSLGKIFYESNKYPLPLRVTTSANNKELSLITLSNQLEKILSSTSYLPPQGTTVSIKIGYINGDFTHEDLNKNINAVASHFDLDTIKSIMLKTPTSPALPLYYTDKLYNEDDIFDEIKEEETSNGDELSAFEKGLLELGDADTVAKVIGKKLGEKKRAIAKGKVSKSRK</sequence>
<protein>
    <submittedName>
        <fullName evidence="2">Cic1 protein</fullName>
    </submittedName>
</protein>
<dbReference type="KEGG" id="cot:CORT_0F04210"/>
<accession>H8X9H9</accession>
<proteinExistence type="predicted"/>
<organism evidence="2 3">
    <name type="scientific">Candida orthopsilosis (strain 90-125)</name>
    <name type="common">Yeast</name>
    <dbReference type="NCBI Taxonomy" id="1136231"/>
    <lineage>
        <taxon>Eukaryota</taxon>
        <taxon>Fungi</taxon>
        <taxon>Dikarya</taxon>
        <taxon>Ascomycota</taxon>
        <taxon>Saccharomycotina</taxon>
        <taxon>Pichiomycetes</taxon>
        <taxon>Debaryomycetaceae</taxon>
        <taxon>Candida/Lodderomyces clade</taxon>
        <taxon>Candida</taxon>
    </lineage>
</organism>